<feature type="domain" description="HAMP" evidence="13">
    <location>
        <begin position="331"/>
        <end position="400"/>
    </location>
</feature>
<gene>
    <name evidence="15" type="ORF">HCJ94_10875</name>
</gene>
<accession>A0ABX0Z590</accession>
<feature type="domain" description="Histidine kinase" evidence="12">
    <location>
        <begin position="517"/>
        <end position="622"/>
    </location>
</feature>
<evidence type="ECO:0000256" key="9">
    <source>
        <dbReference type="ARBA" id="ARBA00023012"/>
    </source>
</evidence>
<evidence type="ECO:0000313" key="16">
    <source>
        <dbReference type="Proteomes" id="UP000783871"/>
    </source>
</evidence>
<dbReference type="PROSITE" id="PS50906">
    <property type="entry name" value="NIT"/>
    <property type="match status" value="1"/>
</dbReference>
<feature type="compositionally biased region" description="Low complexity" evidence="10">
    <location>
        <begin position="795"/>
        <end position="804"/>
    </location>
</feature>
<evidence type="ECO:0000256" key="2">
    <source>
        <dbReference type="ARBA" id="ARBA00004370"/>
    </source>
</evidence>
<proteinExistence type="predicted"/>
<dbReference type="InterPro" id="IPR005467">
    <property type="entry name" value="His_kinase_dom"/>
</dbReference>
<keyword evidence="11" id="KW-0732">Signal</keyword>
<feature type="compositionally biased region" description="Low complexity" evidence="10">
    <location>
        <begin position="638"/>
        <end position="650"/>
    </location>
</feature>
<dbReference type="SMART" id="SM00304">
    <property type="entry name" value="HAMP"/>
    <property type="match status" value="1"/>
</dbReference>
<evidence type="ECO:0000256" key="4">
    <source>
        <dbReference type="ARBA" id="ARBA00022553"/>
    </source>
</evidence>
<dbReference type="Gene3D" id="3.30.565.10">
    <property type="entry name" value="Histidine kinase-like ATPase, C-terminal domain"/>
    <property type="match status" value="1"/>
</dbReference>
<feature type="compositionally biased region" description="Basic and acidic residues" evidence="10">
    <location>
        <begin position="778"/>
        <end position="787"/>
    </location>
</feature>
<dbReference type="SUPFAM" id="SSF55874">
    <property type="entry name" value="ATPase domain of HSP90 chaperone/DNA topoisomerase II/histidine kinase"/>
    <property type="match status" value="1"/>
</dbReference>
<evidence type="ECO:0000259" key="14">
    <source>
        <dbReference type="PROSITE" id="PS50906"/>
    </source>
</evidence>
<evidence type="ECO:0000256" key="11">
    <source>
        <dbReference type="SAM" id="SignalP"/>
    </source>
</evidence>
<evidence type="ECO:0000256" key="8">
    <source>
        <dbReference type="ARBA" id="ARBA00022989"/>
    </source>
</evidence>
<dbReference type="InterPro" id="IPR003660">
    <property type="entry name" value="HAMP_dom"/>
</dbReference>
<dbReference type="PANTHER" id="PTHR45436">
    <property type="entry name" value="SENSOR HISTIDINE KINASE YKOH"/>
    <property type="match status" value="1"/>
</dbReference>
<evidence type="ECO:0000256" key="5">
    <source>
        <dbReference type="ARBA" id="ARBA00022679"/>
    </source>
</evidence>
<dbReference type="RefSeq" id="WP_168000848.1">
    <property type="nucleotide sequence ID" value="NZ_JAATEO010000009.1"/>
</dbReference>
<dbReference type="Pfam" id="PF00672">
    <property type="entry name" value="HAMP"/>
    <property type="match status" value="1"/>
</dbReference>
<comment type="catalytic activity">
    <reaction evidence="1">
        <text>ATP + protein L-histidine = ADP + protein N-phospho-L-histidine.</text>
        <dbReference type="EC" id="2.7.13.3"/>
    </reaction>
</comment>
<protein>
    <recommendedName>
        <fullName evidence="3">histidine kinase</fullName>
        <ecNumber evidence="3">2.7.13.3</ecNumber>
    </recommendedName>
</protein>
<dbReference type="PROSITE" id="PS50885">
    <property type="entry name" value="HAMP"/>
    <property type="match status" value="1"/>
</dbReference>
<evidence type="ECO:0000256" key="7">
    <source>
        <dbReference type="ARBA" id="ARBA00022777"/>
    </source>
</evidence>
<dbReference type="EMBL" id="JAATEO010000009">
    <property type="protein sequence ID" value="NJP32469.1"/>
    <property type="molecule type" value="Genomic_DNA"/>
</dbReference>
<dbReference type="InterPro" id="IPR013587">
    <property type="entry name" value="Nitrate/nitrite_sensing"/>
</dbReference>
<evidence type="ECO:0000259" key="12">
    <source>
        <dbReference type="PROSITE" id="PS50109"/>
    </source>
</evidence>
<keyword evidence="4" id="KW-0597">Phosphoprotein</keyword>
<keyword evidence="5" id="KW-0808">Transferase</keyword>
<keyword evidence="8" id="KW-1133">Transmembrane helix</keyword>
<dbReference type="PANTHER" id="PTHR45436:SF5">
    <property type="entry name" value="SENSOR HISTIDINE KINASE TRCS"/>
    <property type="match status" value="1"/>
</dbReference>
<keyword evidence="6" id="KW-0812">Transmembrane</keyword>
<feature type="region of interest" description="Disordered" evidence="10">
    <location>
        <begin position="636"/>
        <end position="804"/>
    </location>
</feature>
<feature type="domain" description="NIT" evidence="14">
    <location>
        <begin position="49"/>
        <end position="300"/>
    </location>
</feature>
<feature type="signal peptide" evidence="11">
    <location>
        <begin position="1"/>
        <end position="26"/>
    </location>
</feature>
<dbReference type="Pfam" id="PF08376">
    <property type="entry name" value="NIT"/>
    <property type="match status" value="1"/>
</dbReference>
<feature type="compositionally biased region" description="Polar residues" evidence="10">
    <location>
        <begin position="699"/>
        <end position="717"/>
    </location>
</feature>
<evidence type="ECO:0000256" key="1">
    <source>
        <dbReference type="ARBA" id="ARBA00000085"/>
    </source>
</evidence>
<evidence type="ECO:0000256" key="6">
    <source>
        <dbReference type="ARBA" id="ARBA00022692"/>
    </source>
</evidence>
<dbReference type="Pfam" id="PF02518">
    <property type="entry name" value="HATPase_c"/>
    <property type="match status" value="1"/>
</dbReference>
<dbReference type="InterPro" id="IPR050428">
    <property type="entry name" value="TCS_sensor_his_kinase"/>
</dbReference>
<dbReference type="InterPro" id="IPR003594">
    <property type="entry name" value="HATPase_dom"/>
</dbReference>
<keyword evidence="16" id="KW-1185">Reference proteome</keyword>
<feature type="compositionally biased region" description="Basic and acidic residues" evidence="10">
    <location>
        <begin position="756"/>
        <end position="765"/>
    </location>
</feature>
<dbReference type="InterPro" id="IPR036890">
    <property type="entry name" value="HATPase_C_sf"/>
</dbReference>
<keyword evidence="9" id="KW-0902">Two-component regulatory system</keyword>
<dbReference type="PROSITE" id="PS50109">
    <property type="entry name" value="HIS_KIN"/>
    <property type="match status" value="1"/>
</dbReference>
<evidence type="ECO:0000256" key="3">
    <source>
        <dbReference type="ARBA" id="ARBA00012438"/>
    </source>
</evidence>
<comment type="caution">
    <text evidence="15">The sequence shown here is derived from an EMBL/GenBank/DDBJ whole genome shotgun (WGS) entry which is preliminary data.</text>
</comment>
<sequence>MRSRSTNLRAKVVALLLSLVALWAFAAWVTVRDGVNLLGVQAVDSQIVGPSEPLLLELQVERRLSTAQLGGGSPDRAKALAASRMKVDAAAARFRSTAQSWLAELVSSAEAESTVNAAIAALDTLPATRRSIDNRDLGREPAAQAYTDLIDSLFKLYDVVGGLDDREIEADTRHLIELYRIRELISQEDALLSGALAAGRITAPENVRFTELVAAQRFLTNRASGQLRPSDRALFDQVVAGQAFTKLRDLEDRILAGERGTSKLPVTTQEWNTSTESALTELQSMVLDAGDALVERATPIAVGVVVRLVLAAGLGLLAVIASIVVSVTTARALVAQLQRLRAAAHQLADERLPGVVERLGRGEKVDVDAEAPPLDFGDDEIGQVGQAFNRVQQTAIRTAVEQAELRRTVRDVFLSLARRTQALVHRQVSLLDAMERREQDAQELEDLFRVDHLAVRMRRNAENLVVLSGATPGRTWRRDVPMVDVVRGAVQEVEDYARVTVMPLGSVGLAGRAVGDVIHLLAELIENALSFSPPHTEVHVRGQAVARGFAIEIEDRGLGMDDEEFAAANEQIASNREFQLENANKLGLFVVSRLAARHRLGVHLKGSPYGGTTAVVLIPTELITNEESVATVPVATRQAATPTASPADPAQQDREPVLASGGPVAGTEAPAQSALTSPTPSLGVPAVRHDAPRPPASADATSGRTAPVQAASNSTPDLQPRESHTPGGLPVRVRQSSLAPQLRDSSGPTEDTTDSDLTRSPDHVRRMMASYQSGSLRGRADAERLRDEDGDAGADDSAAPGTER</sequence>
<dbReference type="Proteomes" id="UP000783871">
    <property type="component" value="Unassembled WGS sequence"/>
</dbReference>
<feature type="compositionally biased region" description="Polar residues" evidence="10">
    <location>
        <begin position="734"/>
        <end position="750"/>
    </location>
</feature>
<organism evidence="15 16">
    <name type="scientific">Micromonospora thermarum</name>
    <dbReference type="NCBI Taxonomy" id="2720024"/>
    <lineage>
        <taxon>Bacteria</taxon>
        <taxon>Bacillati</taxon>
        <taxon>Actinomycetota</taxon>
        <taxon>Actinomycetes</taxon>
        <taxon>Micromonosporales</taxon>
        <taxon>Micromonosporaceae</taxon>
        <taxon>Micromonospora</taxon>
    </lineage>
</organism>
<keyword evidence="8" id="KW-0472">Membrane</keyword>
<dbReference type="InterPro" id="IPR010910">
    <property type="entry name" value="Nitrate/nitrite_sensing_bac"/>
</dbReference>
<feature type="chain" id="PRO_5046993651" description="histidine kinase" evidence="11">
    <location>
        <begin position="27"/>
        <end position="804"/>
    </location>
</feature>
<dbReference type="SMART" id="SM00387">
    <property type="entry name" value="HATPase_c"/>
    <property type="match status" value="1"/>
</dbReference>
<dbReference type="Gene3D" id="6.10.340.10">
    <property type="match status" value="1"/>
</dbReference>
<dbReference type="EC" id="2.7.13.3" evidence="3"/>
<reference evidence="15 16" key="1">
    <citation type="submission" date="2020-03" db="EMBL/GenBank/DDBJ databases">
        <title>WGS of actinomycetes isolated from Thailand.</title>
        <authorList>
            <person name="Thawai C."/>
        </authorList>
    </citation>
    <scope>NUCLEOTIDE SEQUENCE [LARGE SCALE GENOMIC DNA]</scope>
    <source>
        <strain evidence="15 16">HSS6-12</strain>
    </source>
</reference>
<evidence type="ECO:0000259" key="13">
    <source>
        <dbReference type="PROSITE" id="PS50885"/>
    </source>
</evidence>
<comment type="subcellular location">
    <subcellularLocation>
        <location evidence="2">Membrane</location>
    </subcellularLocation>
</comment>
<evidence type="ECO:0000256" key="10">
    <source>
        <dbReference type="SAM" id="MobiDB-lite"/>
    </source>
</evidence>
<name>A0ABX0Z590_9ACTN</name>
<keyword evidence="7" id="KW-0418">Kinase</keyword>
<evidence type="ECO:0000313" key="15">
    <source>
        <dbReference type="EMBL" id="NJP32469.1"/>
    </source>
</evidence>